<dbReference type="EMBL" id="KD083348">
    <property type="protein sequence ID" value="EMS62382.1"/>
    <property type="molecule type" value="Genomic_DNA"/>
</dbReference>
<feature type="transmembrane region" description="Helical" evidence="2">
    <location>
        <begin position="275"/>
        <end position="296"/>
    </location>
</feature>
<reference evidence="3" key="1">
    <citation type="journal article" date="2013" name="Nature">
        <title>Draft genome of the wheat A-genome progenitor Triticum urartu.</title>
        <authorList>
            <person name="Ling H.Q."/>
            <person name="Zhao S."/>
            <person name="Liu D."/>
            <person name="Wang J."/>
            <person name="Sun H."/>
            <person name="Zhang C."/>
            <person name="Fan H."/>
            <person name="Li D."/>
            <person name="Dong L."/>
            <person name="Tao Y."/>
            <person name="Gao C."/>
            <person name="Wu H."/>
            <person name="Li Y."/>
            <person name="Cui Y."/>
            <person name="Guo X."/>
            <person name="Zheng S."/>
            <person name="Wang B."/>
            <person name="Yu K."/>
            <person name="Liang Q."/>
            <person name="Yang W."/>
            <person name="Lou X."/>
            <person name="Chen J."/>
            <person name="Feng M."/>
            <person name="Jian J."/>
            <person name="Zhang X."/>
            <person name="Luo G."/>
            <person name="Jiang Y."/>
            <person name="Liu J."/>
            <person name="Wang Z."/>
            <person name="Sha Y."/>
            <person name="Zhang B."/>
            <person name="Wu H."/>
            <person name="Tang D."/>
            <person name="Shen Q."/>
            <person name="Xue P."/>
            <person name="Zou S."/>
            <person name="Wang X."/>
            <person name="Liu X."/>
            <person name="Wang F."/>
            <person name="Yang Y."/>
            <person name="An X."/>
            <person name="Dong Z."/>
            <person name="Zhang K."/>
            <person name="Zhang X."/>
            <person name="Luo M.C."/>
            <person name="Dvorak J."/>
            <person name="Tong Y."/>
            <person name="Wang J."/>
            <person name="Yang H."/>
            <person name="Li Z."/>
            <person name="Wang D."/>
            <person name="Zhang A."/>
            <person name="Wang J."/>
        </authorList>
    </citation>
    <scope>NUCLEOTIDE SEQUENCE</scope>
</reference>
<evidence type="ECO:0000256" key="2">
    <source>
        <dbReference type="SAM" id="Phobius"/>
    </source>
</evidence>
<dbReference type="OMA" id="RCTGDIG"/>
<protein>
    <submittedName>
        <fullName evidence="3">Uncharacterized protein</fullName>
    </submittedName>
</protein>
<proteinExistence type="predicted"/>
<feature type="transmembrane region" description="Helical" evidence="2">
    <location>
        <begin position="204"/>
        <end position="225"/>
    </location>
</feature>
<feature type="transmembrane region" description="Helical" evidence="2">
    <location>
        <begin position="459"/>
        <end position="478"/>
    </location>
</feature>
<keyword evidence="2" id="KW-0472">Membrane</keyword>
<keyword evidence="2" id="KW-0812">Transmembrane</keyword>
<sequence>MEEGLGVLASIDAYTAGHGFEEKGEEPREGKGIIGYGIIVHACPNKSQAGLELARDEGQLEKKANTCPAQGHLYLKKENNLENGVEALMGAKTQHEGKLEESDGTLLCLIVATCKLVSSACNFHVFLLSDDGFTHKEITELVAGTMVVAICYPYILLKWHELILPNLTPLKSWVAWRPNVRIFRDTGVLVIISYLLLLDINWRFLLLAIFPIMAITFIGALYFKLNRCTGDIGRKVTPQSSMVDENTIIKTPMELEIIVVVTFGALLVMDQLDDGAAMGFAITQFLLFLSSTVAALTRMMMKLPTDPFPGSAPASELLHKTLLLLLLVTAHTLAAEWLGEDVVLFCMPEVVPVLLWYSLHLDRPHHHPLISVDKMKPRMKGLIALSTLVVFPLFAYMVNSMDVSGLSWCTRIMVSCGVSGVLTYYLVFMIRYWHWPWKREAAAAGSSKDDVVSSGMLKFLANVLLITAALLLLLRYMVSVRLGLQPSLVGTPLGGGRLVAESERKPKTMAGVRLRVDVQVNTGARAAKPEQPTQQRRTLRCAEAAIHTPWRREDGVMRSSMARATSAEENSDSAVDHRRISGSSCRV</sequence>
<organism evidence="3">
    <name type="scientific">Triticum urartu</name>
    <name type="common">Red wild einkorn</name>
    <name type="synonym">Crithodium urartu</name>
    <dbReference type="NCBI Taxonomy" id="4572"/>
    <lineage>
        <taxon>Eukaryota</taxon>
        <taxon>Viridiplantae</taxon>
        <taxon>Streptophyta</taxon>
        <taxon>Embryophyta</taxon>
        <taxon>Tracheophyta</taxon>
        <taxon>Spermatophyta</taxon>
        <taxon>Magnoliopsida</taxon>
        <taxon>Liliopsida</taxon>
        <taxon>Poales</taxon>
        <taxon>Poaceae</taxon>
        <taxon>BOP clade</taxon>
        <taxon>Pooideae</taxon>
        <taxon>Triticodae</taxon>
        <taxon>Triticeae</taxon>
        <taxon>Triticinae</taxon>
        <taxon>Triticum</taxon>
    </lineage>
</organism>
<evidence type="ECO:0000313" key="3">
    <source>
        <dbReference type="EMBL" id="EMS62382.1"/>
    </source>
</evidence>
<evidence type="ECO:0000256" key="1">
    <source>
        <dbReference type="SAM" id="MobiDB-lite"/>
    </source>
</evidence>
<feature type="transmembrane region" description="Helical" evidence="2">
    <location>
        <begin position="381"/>
        <end position="398"/>
    </location>
</feature>
<dbReference type="AlphaFoldDB" id="M7ZQI7"/>
<dbReference type="eggNOG" id="ENOG502R3DB">
    <property type="taxonomic scope" value="Eukaryota"/>
</dbReference>
<feature type="transmembrane region" description="Helical" evidence="2">
    <location>
        <begin position="251"/>
        <end position="269"/>
    </location>
</feature>
<feature type="transmembrane region" description="Helical" evidence="2">
    <location>
        <begin position="410"/>
        <end position="430"/>
    </location>
</feature>
<feature type="region of interest" description="Disordered" evidence="1">
    <location>
        <begin position="557"/>
        <end position="587"/>
    </location>
</feature>
<gene>
    <name evidence="3" type="ORF">TRIUR3_31466</name>
</gene>
<accession>M7ZQI7</accession>
<name>M7ZQI7_TRIUA</name>
<keyword evidence="2" id="KW-1133">Transmembrane helix</keyword>